<dbReference type="Proteomes" id="UP000297447">
    <property type="component" value="Unassembled WGS sequence"/>
</dbReference>
<sequence>MPSFRVTIAVGALHPGVAPAVVLPAAAAAAGTLTTVEASDLSVVAGSARLIVRFTAEDREVAEQVADHVLAVTASLAEPRTSTLTKRVGGRWLTA</sequence>
<dbReference type="OrthoDB" id="3256527at2"/>
<dbReference type="EMBL" id="SOHE01000015">
    <property type="protein sequence ID" value="TFD54726.1"/>
    <property type="molecule type" value="Genomic_DNA"/>
</dbReference>
<gene>
    <name evidence="2" type="ORF">E3T55_02730</name>
</gene>
<reference evidence="2 3" key="1">
    <citation type="submission" date="2019-03" db="EMBL/GenBank/DDBJ databases">
        <title>Genomics of glacier-inhabiting Cryobacterium strains.</title>
        <authorList>
            <person name="Liu Q."/>
            <person name="Xin Y.-H."/>
        </authorList>
    </citation>
    <scope>NUCLEOTIDE SEQUENCE [LARGE SCALE GENOMIC DNA]</scope>
    <source>
        <strain evidence="2 3">Hh14</strain>
    </source>
</reference>
<evidence type="ECO:0000313" key="2">
    <source>
        <dbReference type="EMBL" id="TFD54726.1"/>
    </source>
</evidence>
<comment type="caution">
    <text evidence="2">The sequence shown here is derived from an EMBL/GenBank/DDBJ whole genome shotgun (WGS) entry which is preliminary data.</text>
</comment>
<keyword evidence="1" id="KW-0732">Signal</keyword>
<proteinExistence type="predicted"/>
<keyword evidence="3" id="KW-1185">Reference proteome</keyword>
<evidence type="ECO:0000313" key="3">
    <source>
        <dbReference type="Proteomes" id="UP000297447"/>
    </source>
</evidence>
<dbReference type="RefSeq" id="WP_134518040.1">
    <property type="nucleotide sequence ID" value="NZ_SOHE01000015.1"/>
</dbReference>
<feature type="chain" id="PRO_5039363897" evidence="1">
    <location>
        <begin position="21"/>
        <end position="95"/>
    </location>
</feature>
<protein>
    <submittedName>
        <fullName evidence="2">Uncharacterized protein</fullName>
    </submittedName>
</protein>
<dbReference type="AlphaFoldDB" id="A0A4R9A9V1"/>
<evidence type="ECO:0000256" key="1">
    <source>
        <dbReference type="SAM" id="SignalP"/>
    </source>
</evidence>
<name>A0A4R9A9V1_9MICO</name>
<feature type="signal peptide" evidence="1">
    <location>
        <begin position="1"/>
        <end position="20"/>
    </location>
</feature>
<organism evidence="2 3">
    <name type="scientific">Cryobacterium frigoriphilum</name>
    <dbReference type="NCBI Taxonomy" id="1259150"/>
    <lineage>
        <taxon>Bacteria</taxon>
        <taxon>Bacillati</taxon>
        <taxon>Actinomycetota</taxon>
        <taxon>Actinomycetes</taxon>
        <taxon>Micrococcales</taxon>
        <taxon>Microbacteriaceae</taxon>
        <taxon>Cryobacterium</taxon>
    </lineage>
</organism>
<accession>A0A4R9A9V1</accession>